<evidence type="ECO:0000313" key="2">
    <source>
        <dbReference type="Proteomes" id="UP000050833"/>
    </source>
</evidence>
<dbReference type="Proteomes" id="UP000050833">
    <property type="component" value="Unassembled WGS sequence"/>
</dbReference>
<dbReference type="RefSeq" id="WP_055943186.1">
    <property type="nucleotide sequence ID" value="NZ_JAQDCV010000004.1"/>
</dbReference>
<name>A0AAW3JQY4_9FIRM</name>
<proteinExistence type="predicted"/>
<dbReference type="SUPFAM" id="SSF52540">
    <property type="entry name" value="P-loop containing nucleoside triphosphate hydrolases"/>
    <property type="match status" value="1"/>
</dbReference>
<comment type="caution">
    <text evidence="1">The sequence shown here is derived from an EMBL/GenBank/DDBJ whole genome shotgun (WGS) entry which is preliminary data.</text>
</comment>
<dbReference type="AlphaFoldDB" id="A0AAW3JQY4"/>
<dbReference type="Pfam" id="PF13189">
    <property type="entry name" value="Cytidylate_kin2"/>
    <property type="match status" value="1"/>
</dbReference>
<accession>A0AAW3JQY4</accession>
<reference evidence="1 2" key="1">
    <citation type="submission" date="2015-10" db="EMBL/GenBank/DDBJ databases">
        <title>Butyribacter intestini gen. nov., sp. nov., a butyric acid-producing bacterium of the family Lachnospiraceae isolated from the human faeces.</title>
        <authorList>
            <person name="Zou Y."/>
            <person name="Xue W."/>
            <person name="Luo G."/>
            <person name="Lv M."/>
        </authorList>
    </citation>
    <scope>NUCLEOTIDE SEQUENCE [LARGE SCALE GENOMIC DNA]</scope>
    <source>
        <strain evidence="1 2">TF01-11</strain>
    </source>
</reference>
<sequence length="197" mass="22466">MNHFVVAIGREFGAQGCDIAEKLAEKLGVKLYDRQLVEEAAKKLEMDEHTVQKADEVSAKDIEGLKTTYGVGNFYLSTQVLDAQADIIERVAQNESCIIMGRCADYILKDRDDCLKIYIYAPFDVRTKHIAEKYDMSMFSAKRLVRQMDEKRDTYYKYVTGNRRGEHDGKDAMFDSSIMGVDGTVDMLLEMINKKFG</sequence>
<evidence type="ECO:0000313" key="1">
    <source>
        <dbReference type="EMBL" id="KQC84483.1"/>
    </source>
</evidence>
<organism evidence="1 2">
    <name type="scientific">Butyribacter intestini</name>
    <dbReference type="NCBI Taxonomy" id="1703332"/>
    <lineage>
        <taxon>Bacteria</taxon>
        <taxon>Bacillati</taxon>
        <taxon>Bacillota</taxon>
        <taxon>Clostridia</taxon>
        <taxon>Lachnospirales</taxon>
        <taxon>Lachnospiraceae</taxon>
        <taxon>Butyribacter</taxon>
    </lineage>
</organism>
<dbReference type="EMBL" id="LLKB01000005">
    <property type="protein sequence ID" value="KQC84483.1"/>
    <property type="molecule type" value="Genomic_DNA"/>
</dbReference>
<dbReference type="InterPro" id="IPR027417">
    <property type="entry name" value="P-loop_NTPase"/>
</dbReference>
<evidence type="ECO:0008006" key="3">
    <source>
        <dbReference type="Google" id="ProtNLM"/>
    </source>
</evidence>
<keyword evidence="2" id="KW-1185">Reference proteome</keyword>
<dbReference type="Gene3D" id="3.40.50.300">
    <property type="entry name" value="P-loop containing nucleotide triphosphate hydrolases"/>
    <property type="match status" value="1"/>
</dbReference>
<gene>
    <name evidence="1" type="ORF">APZ18_06900</name>
</gene>
<protein>
    <recommendedName>
        <fullName evidence="3">Cytidylate kinase</fullName>
    </recommendedName>
</protein>